<dbReference type="SUPFAM" id="SSF51735">
    <property type="entry name" value="NAD(P)-binding Rossmann-fold domains"/>
    <property type="match status" value="1"/>
</dbReference>
<gene>
    <name evidence="2" type="ORF">SAMN02745941_03296</name>
</gene>
<accession>A0A1M5ZRG0</accession>
<evidence type="ECO:0000313" key="2">
    <source>
        <dbReference type="EMBL" id="SHI26804.1"/>
    </source>
</evidence>
<evidence type="ECO:0000313" key="3">
    <source>
        <dbReference type="Proteomes" id="UP000184241"/>
    </source>
</evidence>
<dbReference type="Gene3D" id="3.40.50.720">
    <property type="entry name" value="NAD(P)-binding Rossmann-like Domain"/>
    <property type="match status" value="1"/>
</dbReference>
<dbReference type="AlphaFoldDB" id="A0A1M5ZRG0"/>
<organism evidence="2 3">
    <name type="scientific">Clostridium intestinale DSM 6191</name>
    <dbReference type="NCBI Taxonomy" id="1121320"/>
    <lineage>
        <taxon>Bacteria</taxon>
        <taxon>Bacillati</taxon>
        <taxon>Bacillota</taxon>
        <taxon>Clostridia</taxon>
        <taxon>Eubacteriales</taxon>
        <taxon>Clostridiaceae</taxon>
        <taxon>Clostridium</taxon>
    </lineage>
</organism>
<reference evidence="2 3" key="1">
    <citation type="submission" date="2016-11" db="EMBL/GenBank/DDBJ databases">
        <authorList>
            <person name="Jaros S."/>
            <person name="Januszkiewicz K."/>
            <person name="Wedrychowicz H."/>
        </authorList>
    </citation>
    <scope>NUCLEOTIDE SEQUENCE [LARGE SCALE GENOMIC DNA]</scope>
    <source>
        <strain evidence="2 3">DSM 6191</strain>
    </source>
</reference>
<dbReference type="PANTHER" id="PTHR33303">
    <property type="entry name" value="CYTOPLASMIC PROTEIN-RELATED"/>
    <property type="match status" value="1"/>
</dbReference>
<sequence length="120" mass="13145">MNATELLKYKNWVVIGDTLNKDKYASKILSKLISRGYNTEGVHPKGGENIYKTLGDVPYKIDVIDLCINPLSGIKFIEEAKALGIKYILIQPGAESREILSYCKDNGIIAIEGCALVALG</sequence>
<dbReference type="Proteomes" id="UP000184241">
    <property type="component" value="Unassembled WGS sequence"/>
</dbReference>
<dbReference type="EMBL" id="FQXU01000010">
    <property type="protein sequence ID" value="SHI26804.1"/>
    <property type="molecule type" value="Genomic_DNA"/>
</dbReference>
<proteinExistence type="predicted"/>
<feature type="domain" description="CoA-binding" evidence="1">
    <location>
        <begin position="6"/>
        <end position="94"/>
    </location>
</feature>
<name>A0A1M5ZRG0_9CLOT</name>
<dbReference type="Pfam" id="PF13380">
    <property type="entry name" value="CoA_binding_2"/>
    <property type="match status" value="1"/>
</dbReference>
<protein>
    <submittedName>
        <fullName evidence="2">Predicted CoA-binding protein</fullName>
    </submittedName>
</protein>
<evidence type="ECO:0000259" key="1">
    <source>
        <dbReference type="SMART" id="SM00881"/>
    </source>
</evidence>
<dbReference type="SMART" id="SM00881">
    <property type="entry name" value="CoA_binding"/>
    <property type="match status" value="1"/>
</dbReference>
<dbReference type="RefSeq" id="WP_073021227.1">
    <property type="nucleotide sequence ID" value="NZ_FQXU01000010.1"/>
</dbReference>
<dbReference type="InterPro" id="IPR036291">
    <property type="entry name" value="NAD(P)-bd_dom_sf"/>
</dbReference>
<dbReference type="PANTHER" id="PTHR33303:SF2">
    <property type="entry name" value="COA-BINDING DOMAIN-CONTAINING PROTEIN"/>
    <property type="match status" value="1"/>
</dbReference>
<dbReference type="InterPro" id="IPR003781">
    <property type="entry name" value="CoA-bd"/>
</dbReference>